<dbReference type="Proteomes" id="UP001159427">
    <property type="component" value="Unassembled WGS sequence"/>
</dbReference>
<dbReference type="PROSITE" id="PS51352">
    <property type="entry name" value="THIOREDOXIN_2"/>
    <property type="match status" value="1"/>
</dbReference>
<feature type="transmembrane region" description="Helical" evidence="8">
    <location>
        <begin position="346"/>
        <end position="368"/>
    </location>
</feature>
<keyword evidence="4 8" id="KW-0812">Transmembrane</keyword>
<feature type="transmembrane region" description="Helical" evidence="8">
    <location>
        <begin position="244"/>
        <end position="261"/>
    </location>
</feature>
<dbReference type="InterPro" id="IPR009447">
    <property type="entry name" value="PIGW/GWT1"/>
</dbReference>
<dbReference type="Pfam" id="PF06423">
    <property type="entry name" value="GWT1"/>
    <property type="match status" value="1"/>
</dbReference>
<dbReference type="EMBL" id="CALNXI010000023">
    <property type="protein sequence ID" value="CAH3015378.1"/>
    <property type="molecule type" value="Genomic_DNA"/>
</dbReference>
<dbReference type="EC" id="1.8.4.2" evidence="2"/>
<dbReference type="Pfam" id="PF13899">
    <property type="entry name" value="Thioredoxin_7"/>
    <property type="match status" value="1"/>
</dbReference>
<feature type="transmembrane region" description="Helical" evidence="8">
    <location>
        <begin position="30"/>
        <end position="51"/>
    </location>
</feature>
<evidence type="ECO:0000256" key="4">
    <source>
        <dbReference type="ARBA" id="ARBA00022692"/>
    </source>
</evidence>
<dbReference type="PANTHER" id="PTHR20661:SF0">
    <property type="entry name" value="PHOSPHATIDYLINOSITOL-GLYCAN BIOSYNTHESIS CLASS W PROTEIN"/>
    <property type="match status" value="1"/>
</dbReference>
<sequence length="603" mass="67196">MEFSRNLTYKEIHERFVSDLNGTSLMEVSLVASTAPVAVILRTFMFSLLFLNEKAKLTLLLFCSLVFVLDFSTLIVPVLLGCTVLADYIILLIATCLSLSLGVLVLCSARSYREQTHLNSQTILSFDMSGKRPFIGNFRAYVLIATAIAILAVDFVIFPRRLAKAETFGSGLMDVGVGSFIISNAIVSPEARGVSTGNTGFISPVIRSLKSSLPLLVLGIMRFISVKGSDYQEHVSEYGTHWNFFFTLVIVRVLSTMLLRLSPGRNWYGITGLALAFLYQYLLSCAGLRAFVLYGRYGDNSRHGFLDANREGLCSCAGYLALYFIGVQVGKFLFQERSTVGQWIKAFFVLVTADVVFYLLLEASQLYVSPISRRMANLSFVLWQVAYNIQLLSSFLFCEILITVAKFKDVLHGAVSGGCEACYPTRKQNNNRCTCLVAAINRNQLLYFLLANLLTGAVNFSVQTCKWGFGDHIDWKTYTDGLKEAQSSHKPVMLIIHKSWCGACKALKPKFAESKEIGELSKNFVMINVEDDEEPQDTKYQIDGAYIPRIFILDSSGRVQKDIYNKNGNPSYKYYYGNAPAVVDSMKAALELMIEGVRIGDEL</sequence>
<keyword evidence="11" id="KW-1185">Reference proteome</keyword>
<evidence type="ECO:0000256" key="1">
    <source>
        <dbReference type="ARBA" id="ARBA00004141"/>
    </source>
</evidence>
<keyword evidence="5 8" id="KW-1133">Transmembrane helix</keyword>
<dbReference type="Gene3D" id="3.40.30.10">
    <property type="entry name" value="Glutaredoxin"/>
    <property type="match status" value="1"/>
</dbReference>
<comment type="catalytic activity">
    <reaction evidence="7">
        <text>[protein]-disulfide + 2 glutathione = [protein]-dithiol + glutathione disulfide</text>
        <dbReference type="Rhea" id="RHEA:21064"/>
        <dbReference type="Rhea" id="RHEA-COMP:10593"/>
        <dbReference type="Rhea" id="RHEA-COMP:10594"/>
        <dbReference type="ChEBI" id="CHEBI:29950"/>
        <dbReference type="ChEBI" id="CHEBI:50058"/>
        <dbReference type="ChEBI" id="CHEBI:57925"/>
        <dbReference type="ChEBI" id="CHEBI:58297"/>
        <dbReference type="EC" id="1.8.4.2"/>
    </reaction>
    <physiologicalReaction direction="right-to-left" evidence="7">
        <dbReference type="Rhea" id="RHEA:21066"/>
    </physiologicalReaction>
</comment>
<dbReference type="PROSITE" id="PS00194">
    <property type="entry name" value="THIOREDOXIN_1"/>
    <property type="match status" value="1"/>
</dbReference>
<reference evidence="10 11" key="1">
    <citation type="submission" date="2022-05" db="EMBL/GenBank/DDBJ databases">
        <authorList>
            <consortium name="Genoscope - CEA"/>
            <person name="William W."/>
        </authorList>
    </citation>
    <scope>NUCLEOTIDE SEQUENCE [LARGE SCALE GENOMIC DNA]</scope>
</reference>
<evidence type="ECO:0000256" key="3">
    <source>
        <dbReference type="ARBA" id="ARBA00016955"/>
    </source>
</evidence>
<gene>
    <name evidence="10" type="ORF">PEVE_00016475</name>
</gene>
<dbReference type="CDD" id="cd02959">
    <property type="entry name" value="ERp19"/>
    <property type="match status" value="1"/>
</dbReference>
<keyword evidence="6 8" id="KW-0472">Membrane</keyword>
<dbReference type="SUPFAM" id="SSF52833">
    <property type="entry name" value="Thioredoxin-like"/>
    <property type="match status" value="1"/>
</dbReference>
<proteinExistence type="predicted"/>
<dbReference type="InterPro" id="IPR013766">
    <property type="entry name" value="Thioredoxin_domain"/>
</dbReference>
<evidence type="ECO:0000313" key="11">
    <source>
        <dbReference type="Proteomes" id="UP001159427"/>
    </source>
</evidence>
<comment type="subcellular location">
    <subcellularLocation>
        <location evidence="1">Membrane</location>
        <topology evidence="1">Multi-pass membrane protein</topology>
    </subcellularLocation>
</comment>
<evidence type="ECO:0000256" key="7">
    <source>
        <dbReference type="ARBA" id="ARBA00033687"/>
    </source>
</evidence>
<feature type="transmembrane region" description="Helical" evidence="8">
    <location>
        <begin position="58"/>
        <end position="80"/>
    </location>
</feature>
<feature type="transmembrane region" description="Helical" evidence="8">
    <location>
        <begin position="317"/>
        <end position="334"/>
    </location>
</feature>
<evidence type="ECO:0000259" key="9">
    <source>
        <dbReference type="PROSITE" id="PS51352"/>
    </source>
</evidence>
<protein>
    <recommendedName>
        <fullName evidence="3">Thioredoxin domain-containing protein 12</fullName>
        <ecNumber evidence="2">1.8.4.2</ecNumber>
    </recommendedName>
</protein>
<dbReference type="InterPro" id="IPR036249">
    <property type="entry name" value="Thioredoxin-like_sf"/>
</dbReference>
<feature type="transmembrane region" description="Helical" evidence="8">
    <location>
        <begin position="208"/>
        <end position="224"/>
    </location>
</feature>
<comment type="caution">
    <text evidence="10">The sequence shown here is derived from an EMBL/GenBank/DDBJ whole genome shotgun (WGS) entry which is preliminary data.</text>
</comment>
<evidence type="ECO:0000256" key="5">
    <source>
        <dbReference type="ARBA" id="ARBA00022989"/>
    </source>
</evidence>
<accession>A0ABN8LE64</accession>
<feature type="transmembrane region" description="Helical" evidence="8">
    <location>
        <begin position="380"/>
        <end position="402"/>
    </location>
</feature>
<dbReference type="PANTHER" id="PTHR20661">
    <property type="entry name" value="PHOSPHATIDYLINOSITOL-GLYCAN BIOSYNTHESIS CLASS W PROTEIN"/>
    <property type="match status" value="1"/>
</dbReference>
<feature type="transmembrane region" description="Helical" evidence="8">
    <location>
        <begin position="86"/>
        <end position="107"/>
    </location>
</feature>
<evidence type="ECO:0000313" key="10">
    <source>
        <dbReference type="EMBL" id="CAH3015378.1"/>
    </source>
</evidence>
<evidence type="ECO:0000256" key="6">
    <source>
        <dbReference type="ARBA" id="ARBA00023136"/>
    </source>
</evidence>
<organism evidence="10 11">
    <name type="scientific">Porites evermanni</name>
    <dbReference type="NCBI Taxonomy" id="104178"/>
    <lineage>
        <taxon>Eukaryota</taxon>
        <taxon>Metazoa</taxon>
        <taxon>Cnidaria</taxon>
        <taxon>Anthozoa</taxon>
        <taxon>Hexacorallia</taxon>
        <taxon>Scleractinia</taxon>
        <taxon>Fungiina</taxon>
        <taxon>Poritidae</taxon>
        <taxon>Porites</taxon>
    </lineage>
</organism>
<feature type="domain" description="Thioredoxin" evidence="9">
    <location>
        <begin position="451"/>
        <end position="595"/>
    </location>
</feature>
<name>A0ABN8LE64_9CNID</name>
<dbReference type="InterPro" id="IPR017937">
    <property type="entry name" value="Thioredoxin_CS"/>
</dbReference>
<feature type="transmembrane region" description="Helical" evidence="8">
    <location>
        <begin position="138"/>
        <end position="158"/>
    </location>
</feature>
<dbReference type="InterPro" id="IPR037462">
    <property type="entry name" value="ERp19"/>
</dbReference>
<feature type="transmembrane region" description="Helical" evidence="8">
    <location>
        <begin position="273"/>
        <end position="297"/>
    </location>
</feature>
<evidence type="ECO:0000256" key="8">
    <source>
        <dbReference type="SAM" id="Phobius"/>
    </source>
</evidence>
<evidence type="ECO:0000256" key="2">
    <source>
        <dbReference type="ARBA" id="ARBA00013094"/>
    </source>
</evidence>